<evidence type="ECO:0000313" key="1">
    <source>
        <dbReference type="EMBL" id="WKK79846.1"/>
    </source>
</evidence>
<dbReference type="SUPFAM" id="SSF51161">
    <property type="entry name" value="Trimeric LpxA-like enzymes"/>
    <property type="match status" value="1"/>
</dbReference>
<name>A0AA49GBZ0_9BACT</name>
<keyword evidence="1" id="KW-0808">Transferase</keyword>
<dbReference type="Proteomes" id="UP001232019">
    <property type="component" value="Chromosome"/>
</dbReference>
<keyword evidence="1" id="KW-0012">Acyltransferase</keyword>
<dbReference type="AlphaFoldDB" id="A0AA49GBZ0"/>
<dbReference type="Pfam" id="PF00132">
    <property type="entry name" value="Hexapep"/>
    <property type="match status" value="1"/>
</dbReference>
<sequence length="181" mass="20101">MSQLRKHLKFSWKNKWRAKLQKRRLGFLGIKVFIDKNVEFQRYPKNITIDSYAVVKEGARICSCNEIAKITIGKNTTVGFHTFIFASNKIEIGNDCLIAPFVYIVDSDHQAEKGELINRQPNQTAAVKIGNDVWIGTGAKILKGTEIEDGAVIAAGAVVSGHVKSNEIYGGIPAKKISERK</sequence>
<reference evidence="1" key="1">
    <citation type="submission" date="2023-08" db="EMBL/GenBank/DDBJ databases">
        <title>Comparative genomics and taxonomic characterization of three novel marine species of genus Marivirga.</title>
        <authorList>
            <person name="Muhammad N."/>
            <person name="Kim S.-G."/>
        </authorList>
    </citation>
    <scope>NUCLEOTIDE SEQUENCE</scope>
    <source>
        <strain evidence="1">BKB1-2</strain>
    </source>
</reference>
<dbReference type="RefSeq" id="WP_302124106.1">
    <property type="nucleotide sequence ID" value="NZ_CP129968.2"/>
</dbReference>
<dbReference type="EC" id="2.3.1.-" evidence="1"/>
<dbReference type="GO" id="GO:0016746">
    <property type="term" value="F:acyltransferase activity"/>
    <property type="evidence" value="ECO:0007669"/>
    <property type="project" value="UniProtKB-KW"/>
</dbReference>
<proteinExistence type="predicted"/>
<dbReference type="InterPro" id="IPR051159">
    <property type="entry name" value="Hexapeptide_acetyltransf"/>
</dbReference>
<accession>A0AA49GBZ0</accession>
<dbReference type="Gene3D" id="2.160.10.10">
    <property type="entry name" value="Hexapeptide repeat proteins"/>
    <property type="match status" value="1"/>
</dbReference>
<protein>
    <submittedName>
        <fullName evidence="1">Acyltransferase</fullName>
        <ecNumber evidence="1">2.3.1.-</ecNumber>
    </submittedName>
</protein>
<dbReference type="KEGG" id="marp:QYS47_21560"/>
<dbReference type="PANTHER" id="PTHR23416:SF78">
    <property type="entry name" value="LIPOPOLYSACCHARIDE BIOSYNTHESIS O-ACETYL TRANSFERASE WBBJ-RELATED"/>
    <property type="match status" value="1"/>
</dbReference>
<dbReference type="PANTHER" id="PTHR23416">
    <property type="entry name" value="SIALIC ACID SYNTHASE-RELATED"/>
    <property type="match status" value="1"/>
</dbReference>
<dbReference type="InterPro" id="IPR001451">
    <property type="entry name" value="Hexapep"/>
</dbReference>
<organism evidence="1">
    <name type="scientific">Marivirga arenosa</name>
    <dbReference type="NCBI Taxonomy" id="3059076"/>
    <lineage>
        <taxon>Bacteria</taxon>
        <taxon>Pseudomonadati</taxon>
        <taxon>Bacteroidota</taxon>
        <taxon>Cytophagia</taxon>
        <taxon>Cytophagales</taxon>
        <taxon>Marivirgaceae</taxon>
        <taxon>Marivirga</taxon>
    </lineage>
</organism>
<dbReference type="EMBL" id="CP129968">
    <property type="protein sequence ID" value="WKK79846.1"/>
    <property type="molecule type" value="Genomic_DNA"/>
</dbReference>
<dbReference type="CDD" id="cd04647">
    <property type="entry name" value="LbH_MAT_like"/>
    <property type="match status" value="1"/>
</dbReference>
<dbReference type="InterPro" id="IPR011004">
    <property type="entry name" value="Trimer_LpxA-like_sf"/>
</dbReference>
<gene>
    <name evidence="1" type="ORF">QYS47_21560</name>
</gene>